<dbReference type="CDD" id="cd04301">
    <property type="entry name" value="NAT_SF"/>
    <property type="match status" value="1"/>
</dbReference>
<proteinExistence type="predicted"/>
<reference evidence="4 5" key="1">
    <citation type="journal article" date="2019" name="Int. J. Syst. Evol. Microbiol.">
        <title>The Global Catalogue of Microorganisms (GCM) 10K type strain sequencing project: providing services to taxonomists for standard genome sequencing and annotation.</title>
        <authorList>
            <consortium name="The Broad Institute Genomics Platform"/>
            <consortium name="The Broad Institute Genome Sequencing Center for Infectious Disease"/>
            <person name="Wu L."/>
            <person name="Ma J."/>
        </authorList>
    </citation>
    <scope>NUCLEOTIDE SEQUENCE [LARGE SCALE GENOMIC DNA]</scope>
    <source>
        <strain evidence="4 5">JCM 14322</strain>
    </source>
</reference>
<organism evidence="4 5">
    <name type="scientific">Agromyces neolithicus</name>
    <dbReference type="NCBI Taxonomy" id="269420"/>
    <lineage>
        <taxon>Bacteria</taxon>
        <taxon>Bacillati</taxon>
        <taxon>Actinomycetota</taxon>
        <taxon>Actinomycetes</taxon>
        <taxon>Micrococcales</taxon>
        <taxon>Microbacteriaceae</taxon>
        <taxon>Agromyces</taxon>
    </lineage>
</organism>
<dbReference type="EMBL" id="BAAANJ010000001">
    <property type="protein sequence ID" value="GAA1798490.1"/>
    <property type="molecule type" value="Genomic_DNA"/>
</dbReference>
<evidence type="ECO:0000256" key="2">
    <source>
        <dbReference type="ARBA" id="ARBA00023315"/>
    </source>
</evidence>
<evidence type="ECO:0000313" key="5">
    <source>
        <dbReference type="Proteomes" id="UP001500002"/>
    </source>
</evidence>
<dbReference type="Proteomes" id="UP001500002">
    <property type="component" value="Unassembled WGS sequence"/>
</dbReference>
<accession>A0ABN2LTB0</accession>
<evidence type="ECO:0000313" key="4">
    <source>
        <dbReference type="EMBL" id="GAA1798490.1"/>
    </source>
</evidence>
<dbReference type="Pfam" id="PF00583">
    <property type="entry name" value="Acetyltransf_1"/>
    <property type="match status" value="1"/>
</dbReference>
<comment type="caution">
    <text evidence="4">The sequence shown here is derived from an EMBL/GenBank/DDBJ whole genome shotgun (WGS) entry which is preliminary data.</text>
</comment>
<gene>
    <name evidence="4" type="ORF">GCM10009749_02680</name>
</gene>
<dbReference type="PANTHER" id="PTHR43420">
    <property type="entry name" value="ACETYLTRANSFERASE"/>
    <property type="match status" value="1"/>
</dbReference>
<keyword evidence="1" id="KW-0808">Transferase</keyword>
<evidence type="ECO:0000259" key="3">
    <source>
        <dbReference type="PROSITE" id="PS51186"/>
    </source>
</evidence>
<evidence type="ECO:0000256" key="1">
    <source>
        <dbReference type="ARBA" id="ARBA00022679"/>
    </source>
</evidence>
<dbReference type="PROSITE" id="PS51186">
    <property type="entry name" value="GNAT"/>
    <property type="match status" value="1"/>
</dbReference>
<dbReference type="InterPro" id="IPR000182">
    <property type="entry name" value="GNAT_dom"/>
</dbReference>
<protein>
    <submittedName>
        <fullName evidence="4">GNAT family N-acetyltransferase</fullName>
    </submittedName>
</protein>
<dbReference type="SUPFAM" id="SSF55729">
    <property type="entry name" value="Acyl-CoA N-acyltransferases (Nat)"/>
    <property type="match status" value="1"/>
</dbReference>
<dbReference type="Gene3D" id="3.40.630.30">
    <property type="match status" value="1"/>
</dbReference>
<dbReference type="PANTHER" id="PTHR43420:SF47">
    <property type="entry name" value="N-ACETYLTRANSFERASE DOMAIN-CONTAINING PROTEIN"/>
    <property type="match status" value="1"/>
</dbReference>
<sequence length="167" mass="18347">MGAMAAETASITLAPKTGAQLERWLVESMAEYEKARVAAGDTPEQAIVARRESEARFFPDGRPAAGQLIFTVLADGDEAGWLWIGPWKDTDGDGGDGDPWWVWDIRVHDAFQRRGIGRATMLEAERIAREHGAASLGLNVFANNVPAIRLYESLGYLTTSLHMFKDV</sequence>
<keyword evidence="5" id="KW-1185">Reference proteome</keyword>
<keyword evidence="2" id="KW-0012">Acyltransferase</keyword>
<dbReference type="InterPro" id="IPR016181">
    <property type="entry name" value="Acyl_CoA_acyltransferase"/>
</dbReference>
<dbReference type="InterPro" id="IPR050680">
    <property type="entry name" value="YpeA/RimI_acetyltransf"/>
</dbReference>
<feature type="domain" description="N-acetyltransferase" evidence="3">
    <location>
        <begin position="11"/>
        <end position="167"/>
    </location>
</feature>
<name>A0ABN2LTB0_9MICO</name>